<dbReference type="Pfam" id="PF03466">
    <property type="entry name" value="LysR_substrate"/>
    <property type="match status" value="1"/>
</dbReference>
<dbReference type="SUPFAM" id="SSF53850">
    <property type="entry name" value="Periplasmic binding protein-like II"/>
    <property type="match status" value="1"/>
</dbReference>
<accession>A0ABU8WKZ9</accession>
<evidence type="ECO:0000256" key="2">
    <source>
        <dbReference type="ARBA" id="ARBA00023015"/>
    </source>
</evidence>
<dbReference type="PANTHER" id="PTHR30346">
    <property type="entry name" value="TRANSCRIPTIONAL DUAL REGULATOR HCAR-RELATED"/>
    <property type="match status" value="1"/>
</dbReference>
<dbReference type="InterPro" id="IPR036388">
    <property type="entry name" value="WH-like_DNA-bd_sf"/>
</dbReference>
<dbReference type="InterPro" id="IPR005119">
    <property type="entry name" value="LysR_subst-bd"/>
</dbReference>
<comment type="caution">
    <text evidence="6">The sequence shown here is derived from an EMBL/GenBank/DDBJ whole genome shotgun (WGS) entry which is preliminary data.</text>
</comment>
<evidence type="ECO:0000256" key="1">
    <source>
        <dbReference type="ARBA" id="ARBA00009437"/>
    </source>
</evidence>
<keyword evidence="2" id="KW-0805">Transcription regulation</keyword>
<evidence type="ECO:0000313" key="6">
    <source>
        <dbReference type="EMBL" id="MEJ8848208.1"/>
    </source>
</evidence>
<gene>
    <name evidence="6" type="ORF">WKW82_16230</name>
</gene>
<dbReference type="RefSeq" id="WP_340343343.1">
    <property type="nucleotide sequence ID" value="NZ_JBBKZT010000007.1"/>
</dbReference>
<dbReference type="PROSITE" id="PS50931">
    <property type="entry name" value="HTH_LYSR"/>
    <property type="match status" value="1"/>
</dbReference>
<evidence type="ECO:0000256" key="3">
    <source>
        <dbReference type="ARBA" id="ARBA00023125"/>
    </source>
</evidence>
<dbReference type="EMBL" id="JBBKZT010000007">
    <property type="protein sequence ID" value="MEJ8848208.1"/>
    <property type="molecule type" value="Genomic_DNA"/>
</dbReference>
<comment type="similarity">
    <text evidence="1">Belongs to the LysR transcriptional regulatory family.</text>
</comment>
<dbReference type="PANTHER" id="PTHR30346:SF0">
    <property type="entry name" value="HCA OPERON TRANSCRIPTIONAL ACTIVATOR HCAR"/>
    <property type="match status" value="1"/>
</dbReference>
<feature type="domain" description="HTH lysR-type" evidence="5">
    <location>
        <begin position="3"/>
        <end position="60"/>
    </location>
</feature>
<dbReference type="SUPFAM" id="SSF46785">
    <property type="entry name" value="Winged helix' DNA-binding domain"/>
    <property type="match status" value="1"/>
</dbReference>
<protein>
    <submittedName>
        <fullName evidence="6">LysR family transcriptional regulator</fullName>
    </submittedName>
</protein>
<evidence type="ECO:0000313" key="7">
    <source>
        <dbReference type="Proteomes" id="UP001385892"/>
    </source>
</evidence>
<dbReference type="Gene3D" id="1.10.10.10">
    <property type="entry name" value="Winged helix-like DNA-binding domain superfamily/Winged helix DNA-binding domain"/>
    <property type="match status" value="1"/>
</dbReference>
<dbReference type="Gene3D" id="3.40.190.290">
    <property type="match status" value="1"/>
</dbReference>
<evidence type="ECO:0000259" key="5">
    <source>
        <dbReference type="PROSITE" id="PS50931"/>
    </source>
</evidence>
<dbReference type="PRINTS" id="PR00039">
    <property type="entry name" value="HTHLYSR"/>
</dbReference>
<keyword evidence="3" id="KW-0238">DNA-binding</keyword>
<organism evidence="6 7">
    <name type="scientific">Variovorax rhizosphaerae</name>
    <dbReference type="NCBI Taxonomy" id="1836200"/>
    <lineage>
        <taxon>Bacteria</taxon>
        <taxon>Pseudomonadati</taxon>
        <taxon>Pseudomonadota</taxon>
        <taxon>Betaproteobacteria</taxon>
        <taxon>Burkholderiales</taxon>
        <taxon>Comamonadaceae</taxon>
        <taxon>Variovorax</taxon>
    </lineage>
</organism>
<dbReference type="InterPro" id="IPR036390">
    <property type="entry name" value="WH_DNA-bd_sf"/>
</dbReference>
<dbReference type="Pfam" id="PF00126">
    <property type="entry name" value="HTH_1"/>
    <property type="match status" value="1"/>
</dbReference>
<proteinExistence type="inferred from homology"/>
<evidence type="ECO:0000256" key="4">
    <source>
        <dbReference type="ARBA" id="ARBA00023163"/>
    </source>
</evidence>
<dbReference type="InterPro" id="IPR000847">
    <property type="entry name" value="LysR_HTH_N"/>
</dbReference>
<sequence>MMIDLVQLRTFVAVAEEQHLTRAAERLHVSQSAASAHVRAIEENLDLQLFVRTNRSLELTRAGQMLMRQAKELLNGAAEFTSFARDIRGKVEGNLIVGASSDPTSNRIGPVIAELREKHPLITVDLRARASAGTRQALKTGEIDIGILLGRAVDAGFTYYEMATVNFRVVGPVAWKEKIESADWTELSELPWITPSDTNLSYAFMMEKLFAEKGLELNSVVRFDNSALARALVQSGVGMLLMREEYALQGEQEGYLTLSPLARAEYPQYVAHVASRGNDPLIRAFVDAAAEAWPDLRRMAPLARR</sequence>
<name>A0ABU8WKZ9_9BURK</name>
<dbReference type="CDD" id="cd05466">
    <property type="entry name" value="PBP2_LTTR_substrate"/>
    <property type="match status" value="1"/>
</dbReference>
<keyword evidence="4" id="KW-0804">Transcription</keyword>
<keyword evidence="7" id="KW-1185">Reference proteome</keyword>
<dbReference type="Proteomes" id="UP001385892">
    <property type="component" value="Unassembled WGS sequence"/>
</dbReference>
<reference evidence="6 7" key="1">
    <citation type="submission" date="2024-03" db="EMBL/GenBank/DDBJ databases">
        <title>Novel species of the genus Variovorax.</title>
        <authorList>
            <person name="Liu Q."/>
            <person name="Xin Y.-H."/>
        </authorList>
    </citation>
    <scope>NUCLEOTIDE SEQUENCE [LARGE SCALE GENOMIC DNA]</scope>
    <source>
        <strain evidence="6 7">KACC 18900</strain>
    </source>
</reference>